<comment type="catalytic activity">
    <reaction evidence="8">
        <text>formate(in) = formate(out)</text>
        <dbReference type="Rhea" id="RHEA:29679"/>
        <dbReference type="ChEBI" id="CHEBI:15740"/>
    </reaction>
</comment>
<dbReference type="NCBIfam" id="TIGR00790">
    <property type="entry name" value="fnt"/>
    <property type="match status" value="1"/>
</dbReference>
<dbReference type="PANTHER" id="PTHR30520">
    <property type="entry name" value="FORMATE TRANSPORTER-RELATED"/>
    <property type="match status" value="1"/>
</dbReference>
<accession>E6SF65</accession>
<feature type="transmembrane region" description="Helical" evidence="11">
    <location>
        <begin position="216"/>
        <end position="236"/>
    </location>
</feature>
<comment type="similarity">
    <text evidence="9">Belongs to the FNT transporter (TC 1.A.16) family.</text>
</comment>
<dbReference type="InterPro" id="IPR000292">
    <property type="entry name" value="For/NO2_transpt"/>
</dbReference>
<dbReference type="InterPro" id="IPR024002">
    <property type="entry name" value="For/NO2_transpt_CS"/>
</dbReference>
<evidence type="ECO:0000256" key="4">
    <source>
        <dbReference type="ARBA" id="ARBA00022519"/>
    </source>
</evidence>
<dbReference type="Pfam" id="PF01226">
    <property type="entry name" value="Form_Nir_trans"/>
    <property type="match status" value="1"/>
</dbReference>
<dbReference type="InterPro" id="IPR023271">
    <property type="entry name" value="Aquaporin-like"/>
</dbReference>
<feature type="transmembrane region" description="Helical" evidence="11">
    <location>
        <begin position="103"/>
        <end position="127"/>
    </location>
</feature>
<proteinExistence type="inferred from homology"/>
<dbReference type="eggNOG" id="COG2116">
    <property type="taxonomic scope" value="Bacteria"/>
</dbReference>
<name>E6SF65_INTC7</name>
<evidence type="ECO:0000256" key="5">
    <source>
        <dbReference type="ARBA" id="ARBA00022692"/>
    </source>
</evidence>
<reference evidence="12 13" key="1">
    <citation type="journal article" date="2010" name="Stand. Genomic Sci.">
        <title>Complete genome sequence of Intrasporangium calvum type strain (7 KIP).</title>
        <authorList>
            <person name="Del Rio T.G."/>
            <person name="Chertkov O."/>
            <person name="Yasawong M."/>
            <person name="Lucas S."/>
            <person name="Deshpande S."/>
            <person name="Cheng J.F."/>
            <person name="Detter C."/>
            <person name="Tapia R."/>
            <person name="Han C."/>
            <person name="Goodwin L."/>
            <person name="Pitluck S."/>
            <person name="Liolios K."/>
            <person name="Ivanova N."/>
            <person name="Mavromatis K."/>
            <person name="Pati A."/>
            <person name="Chen A."/>
            <person name="Palaniappan K."/>
            <person name="Land M."/>
            <person name="Hauser L."/>
            <person name="Chang Y.J."/>
            <person name="Jeffries C.D."/>
            <person name="Rohde M."/>
            <person name="Pukall R."/>
            <person name="Sikorski J."/>
            <person name="Goker M."/>
            <person name="Woyke T."/>
            <person name="Bristow J."/>
            <person name="Eisen J.A."/>
            <person name="Markowitz V."/>
            <person name="Hugenholtz P."/>
            <person name="Kyrpides N.C."/>
            <person name="Klenk H.P."/>
            <person name="Lapidus A."/>
        </authorList>
    </citation>
    <scope>NUCLEOTIDE SEQUENCE [LARGE SCALE GENOMIC DNA]</scope>
    <source>
        <strain evidence="13">ATCC 23552 / DSM 43043 / JCM 3097 / NBRC 12989 / 7 KIP</strain>
    </source>
</reference>
<feature type="transmembrane region" description="Helical" evidence="11">
    <location>
        <begin position="188"/>
        <end position="207"/>
    </location>
</feature>
<organism evidence="12 13">
    <name type="scientific">Intrasporangium calvum (strain ATCC 23552 / DSM 43043 / JCM 3097 / NBRC 12989 / NCIMB 10167 / NRRL B-3866 / 7 KIP)</name>
    <dbReference type="NCBI Taxonomy" id="710696"/>
    <lineage>
        <taxon>Bacteria</taxon>
        <taxon>Bacillati</taxon>
        <taxon>Actinomycetota</taxon>
        <taxon>Actinomycetes</taxon>
        <taxon>Micrococcales</taxon>
        <taxon>Intrasporangiaceae</taxon>
        <taxon>Intrasporangium</taxon>
    </lineage>
</organism>
<evidence type="ECO:0000256" key="10">
    <source>
        <dbReference type="SAM" id="MobiDB-lite"/>
    </source>
</evidence>
<evidence type="ECO:0000313" key="13">
    <source>
        <dbReference type="Proteomes" id="UP000008914"/>
    </source>
</evidence>
<evidence type="ECO:0000256" key="9">
    <source>
        <dbReference type="ARBA" id="ARBA00049660"/>
    </source>
</evidence>
<keyword evidence="2" id="KW-0813">Transport</keyword>
<dbReference type="NCBIfam" id="TIGR04060">
    <property type="entry name" value="formate_focA"/>
    <property type="match status" value="1"/>
</dbReference>
<evidence type="ECO:0000256" key="11">
    <source>
        <dbReference type="SAM" id="Phobius"/>
    </source>
</evidence>
<keyword evidence="13" id="KW-1185">Reference proteome</keyword>
<evidence type="ECO:0000256" key="8">
    <source>
        <dbReference type="ARBA" id="ARBA00035914"/>
    </source>
</evidence>
<dbReference type="KEGG" id="ica:Intca_3399"/>
<keyword evidence="4" id="KW-0997">Cell inner membrane</keyword>
<evidence type="ECO:0000256" key="2">
    <source>
        <dbReference type="ARBA" id="ARBA00022448"/>
    </source>
</evidence>
<feature type="transmembrane region" description="Helical" evidence="11">
    <location>
        <begin position="139"/>
        <end position="162"/>
    </location>
</feature>
<dbReference type="RefSeq" id="WP_013494191.1">
    <property type="nucleotide sequence ID" value="NC_014830.1"/>
</dbReference>
<feature type="compositionally biased region" description="Low complexity" evidence="10">
    <location>
        <begin position="1"/>
        <end position="20"/>
    </location>
</feature>
<evidence type="ECO:0000256" key="7">
    <source>
        <dbReference type="ARBA" id="ARBA00023136"/>
    </source>
</evidence>
<keyword evidence="5 11" id="KW-0812">Transmembrane</keyword>
<feature type="transmembrane region" description="Helical" evidence="11">
    <location>
        <begin position="59"/>
        <end position="83"/>
    </location>
</feature>
<comment type="subcellular location">
    <subcellularLocation>
        <location evidence="1">Cell inner membrane</location>
        <topology evidence="1">Multi-pass membrane protein</topology>
    </subcellularLocation>
</comment>
<keyword evidence="6 11" id="KW-1133">Transmembrane helix</keyword>
<dbReference type="InterPro" id="IPR023999">
    <property type="entry name" value="Formate_transptr_FocA"/>
</dbReference>
<keyword evidence="3" id="KW-1003">Cell membrane</keyword>
<dbReference type="STRING" id="710696.Intca_3399"/>
<evidence type="ECO:0000256" key="3">
    <source>
        <dbReference type="ARBA" id="ARBA00022475"/>
    </source>
</evidence>
<dbReference type="GO" id="GO:0015499">
    <property type="term" value="F:formate transmembrane transporter activity"/>
    <property type="evidence" value="ECO:0007669"/>
    <property type="project" value="InterPro"/>
</dbReference>
<dbReference type="EMBL" id="CP002343">
    <property type="protein sequence ID" value="ADU49879.1"/>
    <property type="molecule type" value="Genomic_DNA"/>
</dbReference>
<dbReference type="PROSITE" id="PS01005">
    <property type="entry name" value="FORMATE_NITRITE_TP_1"/>
    <property type="match status" value="1"/>
</dbReference>
<evidence type="ECO:0000256" key="1">
    <source>
        <dbReference type="ARBA" id="ARBA00004429"/>
    </source>
</evidence>
<gene>
    <name evidence="12" type="ordered locus">Intca_3399</name>
</gene>
<dbReference type="AlphaFoldDB" id="E6SF65"/>
<keyword evidence="7 11" id="KW-0472">Membrane</keyword>
<protein>
    <submittedName>
        <fullName evidence="12">Formate/nitrite transporter</fullName>
    </submittedName>
</protein>
<evidence type="ECO:0000313" key="12">
    <source>
        <dbReference type="EMBL" id="ADU49879.1"/>
    </source>
</evidence>
<dbReference type="PANTHER" id="PTHR30520:SF10">
    <property type="entry name" value="FORMATE CHANNEL FOCA-RELATED"/>
    <property type="match status" value="1"/>
</dbReference>
<dbReference type="HOGENOM" id="CLU_036896_3_0_11"/>
<sequence>MTTTATGAAANARAGTPAPAVQTSEPIAPSLTILSPAQMAKAAEDAAFAKATSSQLKSFLLGLTAGGYIALGFIFFTTSQVGAQVLPWGVAKVLGGLTFSTGLTLVVLTGAELFTSSTLTLTAAASGRITWLQLLRNWTVVYVANFIGSLTMVGLVFLAGTWQSAGGGWGKVVLSTASYKLHHTMTEAFFLGVLCNLMVCLAVWAAYSGRTTTDKVLAVTMPIALFVASGFEHSVANMFMVPLGILIKDFAGADFWAGTGLDPATFADLTWSHFLTGNLLPVTLGNIVGGGVMIGILYWTVFHRLERRRAASR</sequence>
<feature type="transmembrane region" description="Helical" evidence="11">
    <location>
        <begin position="279"/>
        <end position="299"/>
    </location>
</feature>
<dbReference type="Proteomes" id="UP000008914">
    <property type="component" value="Chromosome"/>
</dbReference>
<dbReference type="Gene3D" id="1.20.1080.10">
    <property type="entry name" value="Glycerol uptake facilitator protein"/>
    <property type="match status" value="1"/>
</dbReference>
<dbReference type="GO" id="GO:0005886">
    <property type="term" value="C:plasma membrane"/>
    <property type="evidence" value="ECO:0007669"/>
    <property type="project" value="UniProtKB-SubCell"/>
</dbReference>
<evidence type="ECO:0000256" key="6">
    <source>
        <dbReference type="ARBA" id="ARBA00022989"/>
    </source>
</evidence>
<dbReference type="PROSITE" id="PS01006">
    <property type="entry name" value="FORMATE_NITRITE_TP_2"/>
    <property type="match status" value="1"/>
</dbReference>
<feature type="region of interest" description="Disordered" evidence="10">
    <location>
        <begin position="1"/>
        <end position="23"/>
    </location>
</feature>